<dbReference type="PANTHER" id="PTHR36974">
    <property type="entry name" value="MEMBRANE PROTEIN-RELATED"/>
    <property type="match status" value="1"/>
</dbReference>
<dbReference type="OrthoDB" id="327939at2"/>
<organism evidence="2 3">
    <name type="scientific">Marinococcus luteus</name>
    <dbReference type="NCBI Taxonomy" id="1122204"/>
    <lineage>
        <taxon>Bacteria</taxon>
        <taxon>Bacillati</taxon>
        <taxon>Bacillota</taxon>
        <taxon>Bacilli</taxon>
        <taxon>Bacillales</taxon>
        <taxon>Bacillaceae</taxon>
        <taxon>Marinococcus</taxon>
    </lineage>
</organism>
<dbReference type="PANTHER" id="PTHR36974:SF1">
    <property type="entry name" value="DOXX FAMILY MEMBRANE PROTEIN"/>
    <property type="match status" value="1"/>
</dbReference>
<dbReference type="EMBL" id="FNNC01000003">
    <property type="protein sequence ID" value="SDW55831.1"/>
    <property type="molecule type" value="Genomic_DNA"/>
</dbReference>
<name>A0A1H2UI68_9BACI</name>
<sequence length="120" mass="13744">MKRWLLAAILLPAGLLHFTSPEKFERILPPKAPFRRAAVYGSGAVELILGTAFTVRKWSKYAGRPAAFFFMLIFPANVYMAVNKVPLRPNGKAYPLLYWLRLPLQLPLIQWALECSRNER</sequence>
<keyword evidence="1" id="KW-0472">Membrane</keyword>
<dbReference type="AlphaFoldDB" id="A0A1H2UI68"/>
<dbReference type="Proteomes" id="UP000199488">
    <property type="component" value="Unassembled WGS sequence"/>
</dbReference>
<evidence type="ECO:0000313" key="3">
    <source>
        <dbReference type="Proteomes" id="UP000199488"/>
    </source>
</evidence>
<keyword evidence="1" id="KW-1133">Transmembrane helix</keyword>
<dbReference type="STRING" id="1122204.SAMN05421781_1735"/>
<evidence type="ECO:0000256" key="1">
    <source>
        <dbReference type="SAM" id="Phobius"/>
    </source>
</evidence>
<accession>A0A1H2UI68</accession>
<dbReference type="RefSeq" id="WP_091613812.1">
    <property type="nucleotide sequence ID" value="NZ_FNNC01000003.1"/>
</dbReference>
<gene>
    <name evidence="2" type="ORF">SAMN05421781_1735</name>
</gene>
<keyword evidence="1" id="KW-0812">Transmembrane</keyword>
<evidence type="ECO:0000313" key="2">
    <source>
        <dbReference type="EMBL" id="SDW55831.1"/>
    </source>
</evidence>
<feature type="transmembrane region" description="Helical" evidence="1">
    <location>
        <begin position="62"/>
        <end position="82"/>
    </location>
</feature>
<reference evidence="2 3" key="1">
    <citation type="submission" date="2016-10" db="EMBL/GenBank/DDBJ databases">
        <authorList>
            <person name="de Groot N.N."/>
        </authorList>
    </citation>
    <scope>NUCLEOTIDE SEQUENCE [LARGE SCALE GENOMIC DNA]</scope>
    <source>
        <strain evidence="2 3">DSM 23126</strain>
    </source>
</reference>
<proteinExistence type="predicted"/>
<keyword evidence="3" id="KW-1185">Reference proteome</keyword>
<protein>
    <submittedName>
        <fullName evidence="2">Uncharacterized membrane protein</fullName>
    </submittedName>
</protein>